<protein>
    <submittedName>
        <fullName evidence="2">Uncharacterized protein</fullName>
    </submittedName>
</protein>
<evidence type="ECO:0000313" key="1">
    <source>
        <dbReference type="EMBL" id="CAF1395748.1"/>
    </source>
</evidence>
<dbReference type="GO" id="GO:0030544">
    <property type="term" value="F:Hsp70 protein binding"/>
    <property type="evidence" value="ECO:0007669"/>
    <property type="project" value="TreeGrafter"/>
</dbReference>
<gene>
    <name evidence="1" type="ORF">EDS130_LOCUS35724</name>
    <name evidence="2" type="ORF">XAT740_LOCUS60316</name>
</gene>
<dbReference type="AlphaFoldDB" id="A0A816H0E3"/>
<dbReference type="InterPro" id="IPR019399">
    <property type="entry name" value="Parkin_co-regulated_protein"/>
</dbReference>
<dbReference type="Pfam" id="PF10274">
    <property type="entry name" value="ParcG"/>
    <property type="match status" value="1"/>
</dbReference>
<reference evidence="2" key="1">
    <citation type="submission" date="2021-02" db="EMBL/GenBank/DDBJ databases">
        <authorList>
            <person name="Nowell W R."/>
        </authorList>
    </citation>
    <scope>NUCLEOTIDE SEQUENCE</scope>
</reference>
<keyword evidence="3" id="KW-1185">Reference proteome</keyword>
<dbReference type="EMBL" id="CAJNOJ010000319">
    <property type="protein sequence ID" value="CAF1395748.1"/>
    <property type="molecule type" value="Genomic_DNA"/>
</dbReference>
<dbReference type="GO" id="GO:0051879">
    <property type="term" value="F:Hsp90 protein binding"/>
    <property type="evidence" value="ECO:0007669"/>
    <property type="project" value="TreeGrafter"/>
</dbReference>
<organism evidence="2 3">
    <name type="scientific">Adineta ricciae</name>
    <name type="common">Rotifer</name>
    <dbReference type="NCBI Taxonomy" id="249248"/>
    <lineage>
        <taxon>Eukaryota</taxon>
        <taxon>Metazoa</taxon>
        <taxon>Spiralia</taxon>
        <taxon>Gnathifera</taxon>
        <taxon>Rotifera</taxon>
        <taxon>Eurotatoria</taxon>
        <taxon>Bdelloidea</taxon>
        <taxon>Adinetida</taxon>
        <taxon>Adinetidae</taxon>
        <taxon>Adineta</taxon>
    </lineage>
</organism>
<dbReference type="OrthoDB" id="5954824at2759"/>
<dbReference type="PANTHER" id="PTHR21207:SF2">
    <property type="entry name" value="PARKIN COREGULATED GENE PROTEIN"/>
    <property type="match status" value="1"/>
</dbReference>
<name>A0A816H0E3_ADIRI</name>
<dbReference type="PANTHER" id="PTHR21207">
    <property type="entry name" value="PARKIN COREGULATED GENE PROTEIN PARK2 COREGULATED"/>
    <property type="match status" value="1"/>
</dbReference>
<accession>A0A816H0E3</accession>
<evidence type="ECO:0000313" key="3">
    <source>
        <dbReference type="Proteomes" id="UP000663828"/>
    </source>
</evidence>
<dbReference type="Proteomes" id="UP000663852">
    <property type="component" value="Unassembled WGS sequence"/>
</dbReference>
<dbReference type="Proteomes" id="UP000663828">
    <property type="component" value="Unassembled WGS sequence"/>
</dbReference>
<comment type="caution">
    <text evidence="2">The sequence shown here is derived from an EMBL/GenBank/DDBJ whole genome shotgun (WGS) entry which is preliminary data.</text>
</comment>
<dbReference type="EMBL" id="CAJNOR010014761">
    <property type="protein sequence ID" value="CAF1679741.1"/>
    <property type="molecule type" value="Genomic_DNA"/>
</dbReference>
<proteinExistence type="predicted"/>
<evidence type="ECO:0000313" key="2">
    <source>
        <dbReference type="EMBL" id="CAF1679741.1"/>
    </source>
</evidence>
<sequence>MPCCCETVLKPRILKCSVPLHNTCSWKEYRYPYCVPPFSTQSRQRCSVVCPLVQLKTSYNYQSCRSEFFRLFYERGDLPCAIEHTTKGQQLKWFIDSLDMLNLDYYLPIFADGLCEGKYPYSFIAFQGDRESTINAIILVISQYLGVLDIIARASQKIDNDTLSKLIQPFKRALYNNNPIIIRRVLIVLQKLAGGNDGALGIALVPYFNQLLPIINIIRDRSQRRSRGNRTQCRTIDDFERNVEIDLIRLIDETLLMLEQFGGQDAFINIKFSIPTYEQQIDLKQLSSAQMSTAIQPFLSV</sequence>